<proteinExistence type="predicted"/>
<dbReference type="Proteomes" id="UP000440978">
    <property type="component" value="Unassembled WGS sequence"/>
</dbReference>
<evidence type="ECO:0000313" key="1">
    <source>
        <dbReference type="EMBL" id="MTT31332.1"/>
    </source>
</evidence>
<reference evidence="1 2" key="1">
    <citation type="submission" date="2019-11" db="EMBL/GenBank/DDBJ databases">
        <title>Terrilactibacillus tamarindus sp. nov. BCM23-1 isolated from bark of Tamarindus indica.</title>
        <authorList>
            <person name="Kingkaew E."/>
            <person name="Tanasupawat S."/>
        </authorList>
    </citation>
    <scope>NUCLEOTIDE SEQUENCE [LARGE SCALE GENOMIC DNA]</scope>
    <source>
        <strain evidence="1 2">BCM23-1</strain>
    </source>
</reference>
<protein>
    <submittedName>
        <fullName evidence="1">Uncharacterized protein</fullName>
    </submittedName>
</protein>
<dbReference type="AlphaFoldDB" id="A0A6N8CMR7"/>
<dbReference type="EMBL" id="WNHB01000005">
    <property type="protein sequence ID" value="MTT31332.1"/>
    <property type="molecule type" value="Genomic_DNA"/>
</dbReference>
<dbReference type="RefSeq" id="WP_155217345.1">
    <property type="nucleotide sequence ID" value="NZ_WNHB01000005.1"/>
</dbReference>
<name>A0A6N8CMR7_9BACI</name>
<comment type="caution">
    <text evidence="1">The sequence shown here is derived from an EMBL/GenBank/DDBJ whole genome shotgun (WGS) entry which is preliminary data.</text>
</comment>
<keyword evidence="2" id="KW-1185">Reference proteome</keyword>
<organism evidence="1 2">
    <name type="scientific">Terrilactibacillus tamarindi</name>
    <dbReference type="NCBI Taxonomy" id="2599694"/>
    <lineage>
        <taxon>Bacteria</taxon>
        <taxon>Bacillati</taxon>
        <taxon>Bacillota</taxon>
        <taxon>Bacilli</taxon>
        <taxon>Bacillales</taxon>
        <taxon>Bacillaceae</taxon>
        <taxon>Terrilactibacillus</taxon>
    </lineage>
</organism>
<evidence type="ECO:0000313" key="2">
    <source>
        <dbReference type="Proteomes" id="UP000440978"/>
    </source>
</evidence>
<gene>
    <name evidence="1" type="ORF">GMB86_04780</name>
</gene>
<sequence>MLNKLKVHHKNISTETDPLLDKKMQNLLNLLLVINPNFDIDELLDSQHKLI</sequence>
<accession>A0A6N8CMR7</accession>